<name>A0A7Z1K0A0_9PSED</name>
<dbReference type="EMBL" id="PDJN01000003">
    <property type="protein sequence ID" value="PFG58891.1"/>
    <property type="molecule type" value="Genomic_DNA"/>
</dbReference>
<organism evidence="2 3">
    <name type="scientific">Pseudomonas poae</name>
    <dbReference type="NCBI Taxonomy" id="200451"/>
    <lineage>
        <taxon>Bacteria</taxon>
        <taxon>Pseudomonadati</taxon>
        <taxon>Pseudomonadota</taxon>
        <taxon>Gammaproteobacteria</taxon>
        <taxon>Pseudomonadales</taxon>
        <taxon>Pseudomonadaceae</taxon>
        <taxon>Pseudomonas</taxon>
    </lineage>
</organism>
<evidence type="ECO:0000256" key="1">
    <source>
        <dbReference type="SAM" id="MobiDB-lite"/>
    </source>
</evidence>
<dbReference type="InterPro" id="IPR003458">
    <property type="entry name" value="Phage_T4_Gp38_tail_assem"/>
</dbReference>
<reference evidence="2 3" key="1">
    <citation type="submission" date="2017-09" db="EMBL/GenBank/DDBJ databases">
        <authorList>
            <person name="DeBolt S."/>
            <person name="Huntemann M."/>
            <person name="Clum A."/>
            <person name="Pillay M."/>
            <person name="Palaniappan K."/>
            <person name="Varghese N."/>
            <person name="Mikhailova N."/>
            <person name="Stamatis D."/>
            <person name="Reddy T."/>
            <person name="Daum C."/>
            <person name="Shapiro N."/>
            <person name="Ivanova N."/>
            <person name="Kyrpides N."/>
            <person name="Woyke T."/>
        </authorList>
    </citation>
    <scope>NUCLEOTIDE SEQUENCE [LARGE SCALE GENOMIC DNA]</scope>
    <source>
        <strain evidence="2 3">A2-S9</strain>
    </source>
</reference>
<dbReference type="AlphaFoldDB" id="A0A7Z1K0A0"/>
<gene>
    <name evidence="2" type="ORF">DM05_3556</name>
</gene>
<sequence>MSGFAVRNDGELGWRAITSIEELFPNEVFSAVEPLPASEPEPGIEELSAKAREQRDKLLTIAANRMGPLQDAVDIGRATDGDVAQLTLWKGYRVDLNRIEQQEGFPAEIQWPLSPDEQPAPEPVETPAETPTE</sequence>
<evidence type="ECO:0000313" key="2">
    <source>
        <dbReference type="EMBL" id="PFG58891.1"/>
    </source>
</evidence>
<evidence type="ECO:0000313" key="3">
    <source>
        <dbReference type="Proteomes" id="UP000221580"/>
    </source>
</evidence>
<protein>
    <submittedName>
        <fullName evidence="2">Virus tail fiber assembly protein lambda gpK</fullName>
    </submittedName>
</protein>
<proteinExistence type="predicted"/>
<accession>A0A7Z1K0A0</accession>
<feature type="region of interest" description="Disordered" evidence="1">
    <location>
        <begin position="105"/>
        <end position="133"/>
    </location>
</feature>
<comment type="caution">
    <text evidence="2">The sequence shown here is derived from an EMBL/GenBank/DDBJ whole genome shotgun (WGS) entry which is preliminary data.</text>
</comment>
<dbReference type="RefSeq" id="WP_098480151.1">
    <property type="nucleotide sequence ID" value="NZ_PDJN01000003.1"/>
</dbReference>
<dbReference type="Pfam" id="PF02413">
    <property type="entry name" value="Caudo_TAP"/>
    <property type="match status" value="1"/>
</dbReference>
<dbReference type="Proteomes" id="UP000221580">
    <property type="component" value="Unassembled WGS sequence"/>
</dbReference>
<reference evidence="2 3" key="2">
    <citation type="submission" date="2017-10" db="EMBL/GenBank/DDBJ databases">
        <title>Bacterial endophytes that colonize and modify switchgrass growth.</title>
        <authorList>
            <person name="Debolt S."/>
        </authorList>
    </citation>
    <scope>NUCLEOTIDE SEQUENCE [LARGE SCALE GENOMIC DNA]</scope>
    <source>
        <strain evidence="2 3">A2-S9</strain>
    </source>
</reference>